<feature type="transmembrane region" description="Helical" evidence="16">
    <location>
        <begin position="82"/>
        <end position="100"/>
    </location>
</feature>
<dbReference type="GO" id="GO:0031966">
    <property type="term" value="C:mitochondrial membrane"/>
    <property type="evidence" value="ECO:0007669"/>
    <property type="project" value="UniProtKB-SubCell"/>
</dbReference>
<dbReference type="GO" id="GO:0015990">
    <property type="term" value="P:electron transport coupled proton transport"/>
    <property type="evidence" value="ECO:0007669"/>
    <property type="project" value="TreeGrafter"/>
</dbReference>
<comment type="function">
    <text evidence="16">Core subunit of the mitochondrial membrane respiratory chain NADH dehydrogenase (Complex I) which catalyzes electron transfer from NADH through the respiratory chain, using ubiquinone as an electron acceptor. Essential for the catalytic activity and assembly of complex I.</text>
</comment>
<keyword evidence="11 16" id="KW-0520">NAD</keyword>
<dbReference type="GO" id="GO:0008137">
    <property type="term" value="F:NADH dehydrogenase (ubiquinone) activity"/>
    <property type="evidence" value="ECO:0007669"/>
    <property type="project" value="UniProtKB-UniRule"/>
</dbReference>
<evidence type="ECO:0000256" key="4">
    <source>
        <dbReference type="ARBA" id="ARBA00021006"/>
    </source>
</evidence>
<geneLocation type="mitochondrion" evidence="18"/>
<dbReference type="AlphaFoldDB" id="I6NHS1"/>
<keyword evidence="9 16" id="KW-0249">Electron transport</keyword>
<gene>
    <name evidence="18" type="primary">nad4</name>
</gene>
<dbReference type="InterPro" id="IPR003918">
    <property type="entry name" value="NADH_UbQ_OxRdtase"/>
</dbReference>
<dbReference type="GO" id="GO:0003954">
    <property type="term" value="F:NADH dehydrogenase activity"/>
    <property type="evidence" value="ECO:0007669"/>
    <property type="project" value="TreeGrafter"/>
</dbReference>
<feature type="transmembrane region" description="Helical" evidence="16">
    <location>
        <begin position="181"/>
        <end position="204"/>
    </location>
</feature>
<dbReference type="Pfam" id="PF00361">
    <property type="entry name" value="Proton_antipo_M"/>
    <property type="match status" value="1"/>
</dbReference>
<dbReference type="GO" id="GO:0042773">
    <property type="term" value="P:ATP synthesis coupled electron transport"/>
    <property type="evidence" value="ECO:0007669"/>
    <property type="project" value="InterPro"/>
</dbReference>
<keyword evidence="6 16" id="KW-0679">Respiratory chain</keyword>
<reference evidence="18" key="1">
    <citation type="submission" date="2011-07" db="EMBL/GenBank/DDBJ databases">
        <title>The complete mitochondrial genomes of six heterodont bivalves (Tellinoidea and Solenoidea): extensive gene rearrangements and phylogenetic implications.</title>
        <authorList>
            <person name="Yuan Y."/>
            <person name="Li Q."/>
        </authorList>
    </citation>
    <scope>NUCLEOTIDE SEQUENCE</scope>
</reference>
<keyword evidence="5 16" id="KW-0813">Transport</keyword>
<feature type="transmembrane region" description="Helical" evidence="16">
    <location>
        <begin position="216"/>
        <end position="236"/>
    </location>
</feature>
<evidence type="ECO:0000256" key="7">
    <source>
        <dbReference type="ARBA" id="ARBA00022692"/>
    </source>
</evidence>
<keyword evidence="7 16" id="KW-0812">Transmembrane</keyword>
<keyword evidence="10 16" id="KW-1133">Transmembrane helix</keyword>
<evidence type="ECO:0000256" key="14">
    <source>
        <dbReference type="ARBA" id="ARBA00023136"/>
    </source>
</evidence>
<feature type="transmembrane region" description="Helical" evidence="16">
    <location>
        <begin position="343"/>
        <end position="361"/>
    </location>
</feature>
<feature type="transmembrane region" description="Helical" evidence="16">
    <location>
        <begin position="140"/>
        <end position="161"/>
    </location>
</feature>
<evidence type="ECO:0000259" key="17">
    <source>
        <dbReference type="Pfam" id="PF00361"/>
    </source>
</evidence>
<evidence type="ECO:0000256" key="3">
    <source>
        <dbReference type="ARBA" id="ARBA00012944"/>
    </source>
</evidence>
<protein>
    <recommendedName>
        <fullName evidence="4 16">NADH-ubiquinone oxidoreductase chain 4</fullName>
        <ecNumber evidence="3 16">7.1.1.2</ecNumber>
    </recommendedName>
</protein>
<evidence type="ECO:0000256" key="15">
    <source>
        <dbReference type="ARBA" id="ARBA00049551"/>
    </source>
</evidence>
<sequence length="444" mass="49352">MLDLKYSSNKETYFMMLMIMSILVMFEMWALSGYSRCLESVALNSGWWMEDYLSVSMVVLTSLIVLASLIASDDDFMLESSWGKFSLMVVMVGVSCVFFFSCSDLFLFFFFFESSLLPTVVLILGWGYQPERLQAGLQMIIYTVCGSLPLLVLFSSIWFLGNTDNLIILRGMGLSFLEGYSVFWFMLLIGMLVKVPVFLVHGWLPKAHVEAPLSGSMMLAGVLLKLGIYGICRVVWCVGNPPVGLVNMIMIVSLWGGVVCSFLCLCFHDVKSVIAYSSVAHMSLSLGGILSFSNLGWMGGICMALAHGICSPCLFSLANYTYMGSGSRSILLCKGLLKSIPSLTAMWFLFCVINMGCPPSINFFSECMLFCSIMGFSTVLVFPLFLLCFLAAGYSLFLYSSVNHGYQSSNLYCYSGLSLRFLMCMVESVILLFFLFLSLDLVFL</sequence>
<dbReference type="InterPro" id="IPR001750">
    <property type="entry name" value="ND/Mrp_TM"/>
</dbReference>
<feature type="transmembrane region" description="Helical" evidence="16">
    <location>
        <begin position="373"/>
        <end position="399"/>
    </location>
</feature>
<evidence type="ECO:0000256" key="6">
    <source>
        <dbReference type="ARBA" id="ARBA00022660"/>
    </source>
</evidence>
<feature type="transmembrane region" description="Helical" evidence="16">
    <location>
        <begin position="52"/>
        <end position="70"/>
    </location>
</feature>
<keyword evidence="13 16" id="KW-0496">Mitochondrion</keyword>
<keyword evidence="8" id="KW-1278">Translocase</keyword>
<comment type="similarity">
    <text evidence="2 16">Belongs to the complex I subunit 4 family.</text>
</comment>
<comment type="subcellular location">
    <subcellularLocation>
        <location evidence="1 16">Mitochondrion membrane</location>
        <topology evidence="1 16">Multi-pass membrane protein</topology>
    </subcellularLocation>
</comment>
<evidence type="ECO:0000256" key="11">
    <source>
        <dbReference type="ARBA" id="ARBA00023027"/>
    </source>
</evidence>
<feature type="transmembrane region" description="Helical" evidence="16">
    <location>
        <begin position="106"/>
        <end position="128"/>
    </location>
</feature>
<comment type="catalytic activity">
    <reaction evidence="15 16">
        <text>a ubiquinone + NADH + 5 H(+)(in) = a ubiquinol + NAD(+) + 4 H(+)(out)</text>
        <dbReference type="Rhea" id="RHEA:29091"/>
        <dbReference type="Rhea" id="RHEA-COMP:9565"/>
        <dbReference type="Rhea" id="RHEA-COMP:9566"/>
        <dbReference type="ChEBI" id="CHEBI:15378"/>
        <dbReference type="ChEBI" id="CHEBI:16389"/>
        <dbReference type="ChEBI" id="CHEBI:17976"/>
        <dbReference type="ChEBI" id="CHEBI:57540"/>
        <dbReference type="ChEBI" id="CHEBI:57945"/>
        <dbReference type="EC" id="7.1.1.2"/>
    </reaction>
</comment>
<organism evidence="18">
    <name type="scientific">Iridona iridescens</name>
    <name type="common">Mussel</name>
    <name type="synonym">Moerella iridescens</name>
    <dbReference type="NCBI Taxonomy" id="465791"/>
    <lineage>
        <taxon>Eukaryota</taxon>
        <taxon>Metazoa</taxon>
        <taxon>Spiralia</taxon>
        <taxon>Lophotrochozoa</taxon>
        <taxon>Mollusca</taxon>
        <taxon>Bivalvia</taxon>
        <taxon>Autobranchia</taxon>
        <taxon>Heteroconchia</taxon>
        <taxon>Euheterodonta</taxon>
        <taxon>Imparidentia</taxon>
        <taxon>Neoheterodontei</taxon>
        <taxon>Cardiida</taxon>
        <taxon>Tellinoidea</taxon>
        <taxon>Tellinidae</taxon>
        <taxon>Iridona</taxon>
    </lineage>
</organism>
<name>I6NHS1_IRIIR</name>
<evidence type="ECO:0000256" key="10">
    <source>
        <dbReference type="ARBA" id="ARBA00022989"/>
    </source>
</evidence>
<feature type="transmembrane region" description="Helical" evidence="16">
    <location>
        <begin position="298"/>
        <end position="322"/>
    </location>
</feature>
<feature type="transmembrane region" description="Helical" evidence="16">
    <location>
        <begin position="411"/>
        <end position="437"/>
    </location>
</feature>
<evidence type="ECO:0000256" key="13">
    <source>
        <dbReference type="ARBA" id="ARBA00023128"/>
    </source>
</evidence>
<keyword evidence="14 16" id="KW-0472">Membrane</keyword>
<proteinExistence type="inferred from homology"/>
<dbReference type="EC" id="7.1.1.2" evidence="3 16"/>
<dbReference type="PANTHER" id="PTHR43507:SF20">
    <property type="entry name" value="NADH-UBIQUINONE OXIDOREDUCTASE CHAIN 4"/>
    <property type="match status" value="1"/>
</dbReference>
<keyword evidence="12 16" id="KW-0830">Ubiquinone</keyword>
<dbReference type="GO" id="GO:0048039">
    <property type="term" value="F:ubiquinone binding"/>
    <property type="evidence" value="ECO:0007669"/>
    <property type="project" value="TreeGrafter"/>
</dbReference>
<evidence type="ECO:0000256" key="12">
    <source>
        <dbReference type="ARBA" id="ARBA00023075"/>
    </source>
</evidence>
<evidence type="ECO:0000256" key="8">
    <source>
        <dbReference type="ARBA" id="ARBA00022967"/>
    </source>
</evidence>
<evidence type="ECO:0000256" key="5">
    <source>
        <dbReference type="ARBA" id="ARBA00022448"/>
    </source>
</evidence>
<feature type="transmembrane region" description="Helical" evidence="16">
    <location>
        <begin position="12"/>
        <end position="32"/>
    </location>
</feature>
<evidence type="ECO:0000256" key="2">
    <source>
        <dbReference type="ARBA" id="ARBA00009025"/>
    </source>
</evidence>
<feature type="domain" description="NADH:quinone oxidoreductase/Mrp antiporter transmembrane" evidence="17">
    <location>
        <begin position="103"/>
        <end position="384"/>
    </location>
</feature>
<feature type="transmembrane region" description="Helical" evidence="16">
    <location>
        <begin position="248"/>
        <end position="266"/>
    </location>
</feature>
<evidence type="ECO:0000256" key="9">
    <source>
        <dbReference type="ARBA" id="ARBA00022982"/>
    </source>
</evidence>
<dbReference type="PRINTS" id="PR01437">
    <property type="entry name" value="NUOXDRDTASE4"/>
</dbReference>
<dbReference type="EMBL" id="JN398362">
    <property type="protein sequence ID" value="AEV94268.1"/>
    <property type="molecule type" value="Genomic_DNA"/>
</dbReference>
<evidence type="ECO:0000313" key="18">
    <source>
        <dbReference type="EMBL" id="AEV94268.1"/>
    </source>
</evidence>
<accession>I6NHS1</accession>
<evidence type="ECO:0000256" key="1">
    <source>
        <dbReference type="ARBA" id="ARBA00004225"/>
    </source>
</evidence>
<evidence type="ECO:0000256" key="16">
    <source>
        <dbReference type="RuleBase" id="RU003297"/>
    </source>
</evidence>
<dbReference type="PANTHER" id="PTHR43507">
    <property type="entry name" value="NADH-UBIQUINONE OXIDOREDUCTASE CHAIN 4"/>
    <property type="match status" value="1"/>
</dbReference>